<evidence type="ECO:0008006" key="4">
    <source>
        <dbReference type="Google" id="ProtNLM"/>
    </source>
</evidence>
<dbReference type="AlphaFoldDB" id="A0A523UR42"/>
<feature type="transmembrane region" description="Helical" evidence="1">
    <location>
        <begin position="238"/>
        <end position="260"/>
    </location>
</feature>
<organism evidence="2 3">
    <name type="scientific">candidate division TA06 bacterium</name>
    <dbReference type="NCBI Taxonomy" id="2250710"/>
    <lineage>
        <taxon>Bacteria</taxon>
        <taxon>Bacteria division TA06</taxon>
    </lineage>
</organism>
<evidence type="ECO:0000313" key="2">
    <source>
        <dbReference type="EMBL" id="TET44994.1"/>
    </source>
</evidence>
<protein>
    <recommendedName>
        <fullName evidence="4">Zinc ribbon domain-containing protein</fullName>
    </recommendedName>
</protein>
<sequence>MDEQETIALNCPSCGAGIDIKENERIVNCSYCGGKHFLTGIKGTVRSIIPFDLSEVDAKKVVLRYFRKRETAQDIPQRGQLKEITPIFVPFWKVREGYSGWRFRPGVRPQVITRAAEVTVPACSTGGLRFTSVHMEPHDLAEQVLYEPRKAQREGTVYDVTIPKEDILQLTKRRVLGKTGGRGLGSVFFQRIKRIRTSASLIYYPFWLIKYSYRGRLYQVVVNGRRGLIISGRFPANLAARLGPLILVSALGGFLATSLISPTMRSDPLIGFALPIIIAPLIVFGVILFTQLFQSGLTALRYGREVRIEDSRRVDLLPEYAGMLEGVRSTLREFAEEWREGYS</sequence>
<reference evidence="2 3" key="1">
    <citation type="submission" date="2019-03" db="EMBL/GenBank/DDBJ databases">
        <title>Metabolic potential of uncultured bacteria and archaea associated with petroleum seepage in deep-sea sediments.</title>
        <authorList>
            <person name="Dong X."/>
            <person name="Hubert C."/>
        </authorList>
    </citation>
    <scope>NUCLEOTIDE SEQUENCE [LARGE SCALE GENOMIC DNA]</scope>
    <source>
        <strain evidence="2">E44_bin18</strain>
    </source>
</reference>
<dbReference type="EMBL" id="SOJN01000100">
    <property type="protein sequence ID" value="TET44994.1"/>
    <property type="molecule type" value="Genomic_DNA"/>
</dbReference>
<dbReference type="Proteomes" id="UP000315525">
    <property type="component" value="Unassembled WGS sequence"/>
</dbReference>
<feature type="transmembrane region" description="Helical" evidence="1">
    <location>
        <begin position="272"/>
        <end position="293"/>
    </location>
</feature>
<keyword evidence="1" id="KW-0812">Transmembrane</keyword>
<gene>
    <name evidence="2" type="ORF">E3J62_08820</name>
</gene>
<keyword evidence="1" id="KW-1133">Transmembrane helix</keyword>
<evidence type="ECO:0000313" key="3">
    <source>
        <dbReference type="Proteomes" id="UP000315525"/>
    </source>
</evidence>
<keyword evidence="1" id="KW-0472">Membrane</keyword>
<evidence type="ECO:0000256" key="1">
    <source>
        <dbReference type="SAM" id="Phobius"/>
    </source>
</evidence>
<name>A0A523UR42_UNCT6</name>
<comment type="caution">
    <text evidence="2">The sequence shown here is derived from an EMBL/GenBank/DDBJ whole genome shotgun (WGS) entry which is preliminary data.</text>
</comment>
<accession>A0A523UR42</accession>
<proteinExistence type="predicted"/>